<gene>
    <name evidence="2" type="ORF">AN484_23220</name>
</gene>
<name>A0A1B7WR67_APHFL</name>
<evidence type="ECO:0000313" key="2">
    <source>
        <dbReference type="EMBL" id="OBQ39608.1"/>
    </source>
</evidence>
<dbReference type="AlphaFoldDB" id="A0A1B7WR67"/>
<evidence type="ECO:0000313" key="3">
    <source>
        <dbReference type="Proteomes" id="UP000092093"/>
    </source>
</evidence>
<evidence type="ECO:0000259" key="1">
    <source>
        <dbReference type="Pfam" id="PF18406"/>
    </source>
</evidence>
<proteinExistence type="predicted"/>
<reference evidence="2 3" key="1">
    <citation type="submission" date="2015-09" db="EMBL/GenBank/DDBJ databases">
        <title>Aphanizomenon flos-aquae WA102.</title>
        <authorList>
            <person name="Driscoll C."/>
        </authorList>
    </citation>
    <scope>NUCLEOTIDE SEQUENCE [LARGE SCALE GENOMIC DNA]</scope>
    <source>
        <strain evidence="2">WA102</strain>
    </source>
</reference>
<comment type="caution">
    <text evidence="2">The sequence shown here is derived from an EMBL/GenBank/DDBJ whole genome shotgun (WGS) entry which is preliminary data.</text>
</comment>
<feature type="domain" description="YubB ferredoxin-like" evidence="1">
    <location>
        <begin position="74"/>
        <end position="120"/>
    </location>
</feature>
<accession>A0A1B7WR67</accession>
<protein>
    <recommendedName>
        <fullName evidence="1">YubB ferredoxin-like domain-containing protein</fullName>
    </recommendedName>
</protein>
<dbReference type="InterPro" id="IPR041329">
    <property type="entry name" value="YubB_C"/>
</dbReference>
<dbReference type="Pfam" id="PF18406">
    <property type="entry name" value="DUF1281_C"/>
    <property type="match status" value="1"/>
</dbReference>
<dbReference type="Proteomes" id="UP000092093">
    <property type="component" value="Unassembled WGS sequence"/>
</dbReference>
<sequence length="155" mass="18206">MMIIRRNKMPNWCMNDMRVSGADVEVLSFIEDNKTNGEFCFKTLMPEPEYTNSEQWFDWRCANWGVKWDVDGDVDVQKIDEGFYRLYFTTPWEAPLGWFKTVAAKYPKLKFELVSADPGLDWHFVWQAQGGMCLLENKGSFEDNAEFWGLEEMAV</sequence>
<dbReference type="EMBL" id="LJOW01000193">
    <property type="protein sequence ID" value="OBQ39608.1"/>
    <property type="molecule type" value="Genomic_DNA"/>
</dbReference>
<organism evidence="2 3">
    <name type="scientific">Aphanizomenon flos-aquae WA102</name>
    <dbReference type="NCBI Taxonomy" id="1710896"/>
    <lineage>
        <taxon>Bacteria</taxon>
        <taxon>Bacillati</taxon>
        <taxon>Cyanobacteriota</taxon>
        <taxon>Cyanophyceae</taxon>
        <taxon>Nostocales</taxon>
        <taxon>Aphanizomenonaceae</taxon>
        <taxon>Aphanizomenon</taxon>
    </lineage>
</organism>